<keyword evidence="2" id="KW-0812">Transmembrane</keyword>
<dbReference type="MEROPS" id="M15.024"/>
<feature type="transmembrane region" description="Helical" evidence="2">
    <location>
        <begin position="5"/>
        <end position="26"/>
    </location>
</feature>
<protein>
    <submittedName>
        <fullName evidence="4">Serine-type D-Ala-D-Ala carboxypeptidase</fullName>
    </submittedName>
</protein>
<dbReference type="Pfam" id="PF02557">
    <property type="entry name" value="VanY"/>
    <property type="match status" value="1"/>
</dbReference>
<dbReference type="InterPro" id="IPR058193">
    <property type="entry name" value="VanY/YodJ_core_dom"/>
</dbReference>
<feature type="compositionally biased region" description="Polar residues" evidence="1">
    <location>
        <begin position="32"/>
        <end position="42"/>
    </location>
</feature>
<dbReference type="PATRIC" id="fig|1321820.3.peg.1180"/>
<dbReference type="Proteomes" id="UP000016637">
    <property type="component" value="Unassembled WGS sequence"/>
</dbReference>
<evidence type="ECO:0000259" key="3">
    <source>
        <dbReference type="Pfam" id="PF02557"/>
    </source>
</evidence>
<feature type="region of interest" description="Disordered" evidence="1">
    <location>
        <begin position="32"/>
        <end position="74"/>
    </location>
</feature>
<dbReference type="InterPro" id="IPR003709">
    <property type="entry name" value="VanY-like_core_dom"/>
</dbReference>
<keyword evidence="2" id="KW-1133">Transmembrane helix</keyword>
<evidence type="ECO:0000313" key="4">
    <source>
        <dbReference type="EMBL" id="ERK57078.1"/>
    </source>
</evidence>
<accession>U2RU33</accession>
<keyword evidence="4" id="KW-0645">Protease</keyword>
<dbReference type="InterPro" id="IPR052179">
    <property type="entry name" value="DD-CPase-like"/>
</dbReference>
<feature type="domain" description="D-alanyl-D-alanine carboxypeptidase-like core" evidence="3">
    <location>
        <begin position="102"/>
        <end position="229"/>
    </location>
</feature>
<evidence type="ECO:0000256" key="2">
    <source>
        <dbReference type="SAM" id="Phobius"/>
    </source>
</evidence>
<gene>
    <name evidence="4" type="ORF">HMPREF1983_01218</name>
</gene>
<name>U2RU33_9BACL</name>
<dbReference type="AlphaFoldDB" id="U2RU33"/>
<dbReference type="CDD" id="cd14852">
    <property type="entry name" value="LD-carboxypeptidase"/>
    <property type="match status" value="1"/>
</dbReference>
<reference evidence="4 5" key="1">
    <citation type="submission" date="2013-08" db="EMBL/GenBank/DDBJ databases">
        <authorList>
            <person name="Weinstock G."/>
            <person name="Sodergren E."/>
            <person name="Wylie T."/>
            <person name="Fulton L."/>
            <person name="Fulton R."/>
            <person name="Fronick C."/>
            <person name="O'Laughlin M."/>
            <person name="Godfrey J."/>
            <person name="Miner T."/>
            <person name="Herter B."/>
            <person name="Appelbaum E."/>
            <person name="Cordes M."/>
            <person name="Lek S."/>
            <person name="Wollam A."/>
            <person name="Pepin K.H."/>
            <person name="Palsikar V.B."/>
            <person name="Mitreva M."/>
            <person name="Wilson R.K."/>
        </authorList>
    </citation>
    <scope>NUCLEOTIDE SEQUENCE [LARGE SCALE GENOMIC DNA]</scope>
    <source>
        <strain evidence="4 5">ATCC 700627</strain>
    </source>
</reference>
<dbReference type="EMBL" id="AWVP01000074">
    <property type="protein sequence ID" value="ERK57078.1"/>
    <property type="molecule type" value="Genomic_DNA"/>
</dbReference>
<feature type="compositionally biased region" description="Basic and acidic residues" evidence="1">
    <location>
        <begin position="43"/>
        <end position="55"/>
    </location>
</feature>
<keyword evidence="5" id="KW-1185">Reference proteome</keyword>
<dbReference type="PANTHER" id="PTHR34385">
    <property type="entry name" value="D-ALANYL-D-ALANINE CARBOXYPEPTIDASE"/>
    <property type="match status" value="1"/>
</dbReference>
<proteinExistence type="predicted"/>
<keyword evidence="4" id="KW-0378">Hydrolase</keyword>
<dbReference type="Gene3D" id="3.30.1380.10">
    <property type="match status" value="1"/>
</dbReference>
<dbReference type="eggNOG" id="COG1876">
    <property type="taxonomic scope" value="Bacteria"/>
</dbReference>
<evidence type="ECO:0000313" key="5">
    <source>
        <dbReference type="Proteomes" id="UP000016637"/>
    </source>
</evidence>
<dbReference type="HOGENOM" id="CLU_054193_5_1_9"/>
<dbReference type="RefSeq" id="WP_021752396.1">
    <property type="nucleotide sequence ID" value="NZ_KI271800.1"/>
</dbReference>
<dbReference type="PANTHER" id="PTHR34385:SF1">
    <property type="entry name" value="PEPTIDOGLYCAN L-ALANYL-D-GLUTAMATE ENDOPEPTIDASE CWLK"/>
    <property type="match status" value="1"/>
</dbReference>
<sequence>MKKYIITITTTTLVVLIFALGGYYYLSVNNNSNTTDENSQTVTKKENSSQNKESDTNNPVESLDSLRGKTPDNINTPTVINGILLANKKHPLPKNYNPGEDATARQNVNQLIKDAQKRNLNVSNQVSGFRSYQTQAKLYNNYINEHGKKEADTFSARPGYSEHQTGLAFDLIDNDGQLLGSSGTSDSSVQAARWLADNAHHYGFIIRYKPEFVNKTGYMAESWHIRYVGENIAKTIYEKNISLEEYLNALGGDYLE</sequence>
<keyword evidence="4" id="KW-0121">Carboxypeptidase</keyword>
<keyword evidence="2" id="KW-0472">Membrane</keyword>
<dbReference type="SUPFAM" id="SSF55166">
    <property type="entry name" value="Hedgehog/DD-peptidase"/>
    <property type="match status" value="1"/>
</dbReference>
<comment type="caution">
    <text evidence="4">The sequence shown here is derived from an EMBL/GenBank/DDBJ whole genome shotgun (WGS) entry which is preliminary data.</text>
</comment>
<dbReference type="GO" id="GO:0004180">
    <property type="term" value="F:carboxypeptidase activity"/>
    <property type="evidence" value="ECO:0007669"/>
    <property type="project" value="UniProtKB-KW"/>
</dbReference>
<organism evidence="4 5">
    <name type="scientific">Gemella bergeri ATCC 700627</name>
    <dbReference type="NCBI Taxonomy" id="1321820"/>
    <lineage>
        <taxon>Bacteria</taxon>
        <taxon>Bacillati</taxon>
        <taxon>Bacillota</taxon>
        <taxon>Bacilli</taxon>
        <taxon>Bacillales</taxon>
        <taxon>Gemellaceae</taxon>
        <taxon>Gemella</taxon>
    </lineage>
</organism>
<dbReference type="GO" id="GO:0006508">
    <property type="term" value="P:proteolysis"/>
    <property type="evidence" value="ECO:0007669"/>
    <property type="project" value="InterPro"/>
</dbReference>
<evidence type="ECO:0000256" key="1">
    <source>
        <dbReference type="SAM" id="MobiDB-lite"/>
    </source>
</evidence>
<dbReference type="InterPro" id="IPR009045">
    <property type="entry name" value="Zn_M74/Hedgehog-like"/>
</dbReference>